<sequence>MFAGLSKRRTSRNEAKGSFSGPQETAAPSSGNGQAGVENAALLTLDSRNEILTSETPQIRNEVVSKPDHTSKPPRAHTAANTRFETHAVEPPVVLGTTLENTAADNPPASELKDAQVTCNACLCEIDREKSTFQCLECVEYEICIECYLESLATGSPKNHGAVNHRFETIPPLNCERRDGRRMHWEPFISPDGQVSELLFELADALWNYIGDCISLDIRAGMLAEWYLFFLRFRDSVQMGQMTDFAFHKIVRESWNEQFAVEIERLNLDFVVLADPFKRYRSKHIPQLTKKGLVQLLLITRLSDPWGARDADITFLDMFPAAYLCMLPPGRPKRAMYPVDAVKEPAWSAYKFPQRRM</sequence>
<feature type="region of interest" description="Disordered" evidence="1">
    <location>
        <begin position="1"/>
        <end position="87"/>
    </location>
</feature>
<gene>
    <name evidence="2" type="ORF">TWF696_001944</name>
</gene>
<name>A0AAV9U7W0_9PEZI</name>
<protein>
    <recommendedName>
        <fullName evidence="4">ZZ-type domain-containing protein</fullName>
    </recommendedName>
</protein>
<dbReference type="Proteomes" id="UP001375240">
    <property type="component" value="Unassembled WGS sequence"/>
</dbReference>
<evidence type="ECO:0008006" key="4">
    <source>
        <dbReference type="Google" id="ProtNLM"/>
    </source>
</evidence>
<keyword evidence="3" id="KW-1185">Reference proteome</keyword>
<dbReference type="EMBL" id="JAVHNQ010000011">
    <property type="protein sequence ID" value="KAK6336384.1"/>
    <property type="molecule type" value="Genomic_DNA"/>
</dbReference>
<proteinExistence type="predicted"/>
<evidence type="ECO:0000256" key="1">
    <source>
        <dbReference type="SAM" id="MobiDB-lite"/>
    </source>
</evidence>
<evidence type="ECO:0000313" key="2">
    <source>
        <dbReference type="EMBL" id="KAK6336384.1"/>
    </source>
</evidence>
<feature type="compositionally biased region" description="Polar residues" evidence="1">
    <location>
        <begin position="50"/>
        <end position="59"/>
    </location>
</feature>
<reference evidence="2 3" key="1">
    <citation type="submission" date="2019-10" db="EMBL/GenBank/DDBJ databases">
        <authorList>
            <person name="Palmer J.M."/>
        </authorList>
    </citation>
    <scope>NUCLEOTIDE SEQUENCE [LARGE SCALE GENOMIC DNA]</scope>
    <source>
        <strain evidence="2 3">TWF696</strain>
    </source>
</reference>
<accession>A0AAV9U7W0</accession>
<evidence type="ECO:0000313" key="3">
    <source>
        <dbReference type="Proteomes" id="UP001375240"/>
    </source>
</evidence>
<feature type="compositionally biased region" description="Polar residues" evidence="1">
    <location>
        <begin position="20"/>
        <end position="32"/>
    </location>
</feature>
<comment type="caution">
    <text evidence="2">The sequence shown here is derived from an EMBL/GenBank/DDBJ whole genome shotgun (WGS) entry which is preliminary data.</text>
</comment>
<feature type="compositionally biased region" description="Basic residues" evidence="1">
    <location>
        <begin position="1"/>
        <end position="10"/>
    </location>
</feature>
<dbReference type="SUPFAM" id="SSF57850">
    <property type="entry name" value="RING/U-box"/>
    <property type="match status" value="1"/>
</dbReference>
<organism evidence="2 3">
    <name type="scientific">Orbilia brochopaga</name>
    <dbReference type="NCBI Taxonomy" id="3140254"/>
    <lineage>
        <taxon>Eukaryota</taxon>
        <taxon>Fungi</taxon>
        <taxon>Dikarya</taxon>
        <taxon>Ascomycota</taxon>
        <taxon>Pezizomycotina</taxon>
        <taxon>Orbiliomycetes</taxon>
        <taxon>Orbiliales</taxon>
        <taxon>Orbiliaceae</taxon>
        <taxon>Orbilia</taxon>
    </lineage>
</organism>
<dbReference type="AlphaFoldDB" id="A0AAV9U7W0"/>